<evidence type="ECO:0000313" key="1">
    <source>
        <dbReference type="EMBL" id="ALN41996.1"/>
    </source>
</evidence>
<dbReference type="InterPro" id="IPR007784">
    <property type="entry name" value="PIR"/>
</dbReference>
<accession>A0A0X9H2X0</accession>
<dbReference type="EMBL" id="KP658210">
    <property type="protein sequence ID" value="ALN41996.1"/>
    <property type="molecule type" value="Genomic_DNA"/>
</dbReference>
<name>A0A0X9H2X0_9BBAC</name>
<organism evidence="1">
    <name type="scientific">Cnaphalocrocis medinalis granulovirus</name>
    <dbReference type="NCBI Taxonomy" id="1750712"/>
    <lineage>
        <taxon>Viruses</taxon>
        <taxon>Viruses incertae sedis</taxon>
        <taxon>Naldaviricetes</taxon>
        <taxon>Lefavirales</taxon>
        <taxon>Baculoviridae</taxon>
        <taxon>Betabaculovirus</taxon>
        <taxon>Betabaculovirus cnamedinalis</taxon>
    </lineage>
</organism>
<sequence length="530" mass="60298">MQNFNITTNPSRNLYLYDNSNIPILNPPKEIVIDENKLSCHRELTPCNSNEDCQLCAETLASCHEFHDTVVLELFGDDNKEVVITPGQKLCLALDNKSARSCNPNTGTWVIRQVDDNDNFALVCHCDRPGLVTQLNVYDDCTFPVGCKPHGVIANINATPLVCDCEAGYVAEISETNTPYCRPRVMRDVMLDPQFFARPPCHDGFLQAEHPAFDPTYRRQIGANVCLPDPCSVDPVTGVVTSGRLLYDQQGGFDGKGLVMCQCSALDGLFPIYSPVSMLLTRYNENDPVVPNYCLKPILDNPSTDNIRRDLKVFWGRNSLKSDADIVLQVNMEDVYPNYHPIMYPNLTGHTAGGMIDTRFFLKFEINSVFVPSAWHNYMYDVYQGYWRFSFYERNWIDINDPWVNSCPNTAYGQCSGHDDGIDFFRCIPNYRIQIAFRSTCYQYLQERQYGGGVGTMHQICVYQRPELYEDPASVPVAFLVDIRAVQVTKPPPDHRTRSVYVVNAYRAVRQDQYQNLIQTLNTFEHYSSV</sequence>
<proteinExistence type="predicted"/>
<reference evidence="1" key="1">
    <citation type="journal article" date="2016" name="PLoS ONE">
        <title>Genome of Cnaphalocrocis medinalis Granulovirus, the First Crambidae-Infecting Betabaculovirus Isolated from Rice Leaffolder to Sequenced.</title>
        <authorList>
            <person name="Han G."/>
            <person name="Xu J."/>
            <person name="Liu Q."/>
            <person name="Li C."/>
            <person name="Xu H."/>
            <person name="Lu Z."/>
        </authorList>
    </citation>
    <scope>NUCLEOTIDE SEQUENCE</scope>
</reference>
<protein>
    <submittedName>
        <fullName evidence="1">Pif-1</fullName>
    </submittedName>
</protein>
<dbReference type="Pfam" id="PF05092">
    <property type="entry name" value="PIF"/>
    <property type="match status" value="1"/>
</dbReference>